<dbReference type="AlphaFoldDB" id="A0A6J6JHB8"/>
<evidence type="ECO:0000256" key="1">
    <source>
        <dbReference type="SAM" id="MobiDB-lite"/>
    </source>
</evidence>
<reference evidence="2" key="1">
    <citation type="submission" date="2020-05" db="EMBL/GenBank/DDBJ databases">
        <authorList>
            <person name="Chiriac C."/>
            <person name="Salcher M."/>
            <person name="Ghai R."/>
            <person name="Kavagutti S V."/>
        </authorList>
    </citation>
    <scope>NUCLEOTIDE SEQUENCE</scope>
</reference>
<protein>
    <submittedName>
        <fullName evidence="2">Unannotated protein</fullName>
    </submittedName>
</protein>
<proteinExistence type="predicted"/>
<dbReference type="EMBL" id="CAEZVC010000161">
    <property type="protein sequence ID" value="CAB4636005.1"/>
    <property type="molecule type" value="Genomic_DNA"/>
</dbReference>
<feature type="region of interest" description="Disordered" evidence="1">
    <location>
        <begin position="174"/>
        <end position="195"/>
    </location>
</feature>
<evidence type="ECO:0000313" key="2">
    <source>
        <dbReference type="EMBL" id="CAB4636005.1"/>
    </source>
</evidence>
<accession>A0A6J6JHB8</accession>
<name>A0A6J6JHB8_9ZZZZ</name>
<sequence>MNIGDATIGDPRLCSVENPFISLLVVHRSCAQRRNIGAGIGFTHTERAELHLVGSAVTLWHPFHDLFRSAVAANACGGKTRTEDGKTNAGISPEQFFNGENDGEASWVSKVCGHELPAVQTNVRCFLNDGPRKLFALVPLFSGRTNHIGCKSVNPIDQCLLIIVEVKAVIGHWRSSRGEPDSSGDDACDRQVTPR</sequence>
<organism evidence="2">
    <name type="scientific">freshwater metagenome</name>
    <dbReference type="NCBI Taxonomy" id="449393"/>
    <lineage>
        <taxon>unclassified sequences</taxon>
        <taxon>metagenomes</taxon>
        <taxon>ecological metagenomes</taxon>
    </lineage>
</organism>
<gene>
    <name evidence="2" type="ORF">UFOPK1906_01778</name>
</gene>